<comment type="caution">
    <text evidence="1">The sequence shown here is derived from an EMBL/GenBank/DDBJ whole genome shotgun (WGS) entry which is preliminary data.</text>
</comment>
<protein>
    <submittedName>
        <fullName evidence="1">Uncharacterized protein</fullName>
    </submittedName>
</protein>
<proteinExistence type="predicted"/>
<evidence type="ECO:0000313" key="1">
    <source>
        <dbReference type="EMBL" id="TEB27141.1"/>
    </source>
</evidence>
<gene>
    <name evidence="1" type="ORF">FA13DRAFT_960303</name>
</gene>
<reference evidence="1 2" key="1">
    <citation type="journal article" date="2019" name="Nat. Ecol. Evol.">
        <title>Megaphylogeny resolves global patterns of mushroom evolution.</title>
        <authorList>
            <person name="Varga T."/>
            <person name="Krizsan K."/>
            <person name="Foldi C."/>
            <person name="Dima B."/>
            <person name="Sanchez-Garcia M."/>
            <person name="Sanchez-Ramirez S."/>
            <person name="Szollosi G.J."/>
            <person name="Szarkandi J.G."/>
            <person name="Papp V."/>
            <person name="Albert L."/>
            <person name="Andreopoulos W."/>
            <person name="Angelini C."/>
            <person name="Antonin V."/>
            <person name="Barry K.W."/>
            <person name="Bougher N.L."/>
            <person name="Buchanan P."/>
            <person name="Buyck B."/>
            <person name="Bense V."/>
            <person name="Catcheside P."/>
            <person name="Chovatia M."/>
            <person name="Cooper J."/>
            <person name="Damon W."/>
            <person name="Desjardin D."/>
            <person name="Finy P."/>
            <person name="Geml J."/>
            <person name="Haridas S."/>
            <person name="Hughes K."/>
            <person name="Justo A."/>
            <person name="Karasinski D."/>
            <person name="Kautmanova I."/>
            <person name="Kiss B."/>
            <person name="Kocsube S."/>
            <person name="Kotiranta H."/>
            <person name="LaButti K.M."/>
            <person name="Lechner B.E."/>
            <person name="Liimatainen K."/>
            <person name="Lipzen A."/>
            <person name="Lukacs Z."/>
            <person name="Mihaltcheva S."/>
            <person name="Morgado L.N."/>
            <person name="Niskanen T."/>
            <person name="Noordeloos M.E."/>
            <person name="Ohm R.A."/>
            <person name="Ortiz-Santana B."/>
            <person name="Ovrebo C."/>
            <person name="Racz N."/>
            <person name="Riley R."/>
            <person name="Savchenko A."/>
            <person name="Shiryaev A."/>
            <person name="Soop K."/>
            <person name="Spirin V."/>
            <person name="Szebenyi C."/>
            <person name="Tomsovsky M."/>
            <person name="Tulloss R.E."/>
            <person name="Uehling J."/>
            <person name="Grigoriev I.V."/>
            <person name="Vagvolgyi C."/>
            <person name="Papp T."/>
            <person name="Martin F.M."/>
            <person name="Miettinen O."/>
            <person name="Hibbett D.S."/>
            <person name="Nagy L.G."/>
        </authorList>
    </citation>
    <scope>NUCLEOTIDE SEQUENCE [LARGE SCALE GENOMIC DNA]</scope>
    <source>
        <strain evidence="1 2">FP101781</strain>
    </source>
</reference>
<sequence>MPMRRSSVCYGYSRIYGRRGQSHTCISPASELHPQHLPYHRTKRPDALMRWFSSRYRYSRTIVRRDQMRSCAGLASTTATPVPTALMQWSSTSSHYPISRSGIHIHGGQSCPNSRLTFAAPIHRVASPSVPGTARRFRALLEVPPARPLLREVAHCPGPD</sequence>
<organism evidence="1 2">
    <name type="scientific">Coprinellus micaceus</name>
    <name type="common">Glistening ink-cap mushroom</name>
    <name type="synonym">Coprinus micaceus</name>
    <dbReference type="NCBI Taxonomy" id="71717"/>
    <lineage>
        <taxon>Eukaryota</taxon>
        <taxon>Fungi</taxon>
        <taxon>Dikarya</taxon>
        <taxon>Basidiomycota</taxon>
        <taxon>Agaricomycotina</taxon>
        <taxon>Agaricomycetes</taxon>
        <taxon>Agaricomycetidae</taxon>
        <taxon>Agaricales</taxon>
        <taxon>Agaricineae</taxon>
        <taxon>Psathyrellaceae</taxon>
        <taxon>Coprinellus</taxon>
    </lineage>
</organism>
<dbReference type="EMBL" id="QPFP01000042">
    <property type="protein sequence ID" value="TEB27141.1"/>
    <property type="molecule type" value="Genomic_DNA"/>
</dbReference>
<accession>A0A4Y7SZJ3</accession>
<evidence type="ECO:0000313" key="2">
    <source>
        <dbReference type="Proteomes" id="UP000298030"/>
    </source>
</evidence>
<name>A0A4Y7SZJ3_COPMI</name>
<dbReference type="Proteomes" id="UP000298030">
    <property type="component" value="Unassembled WGS sequence"/>
</dbReference>
<dbReference type="AlphaFoldDB" id="A0A4Y7SZJ3"/>
<keyword evidence="2" id="KW-1185">Reference proteome</keyword>